<protein>
    <recommendedName>
        <fullName evidence="5">F-box protein</fullName>
    </recommendedName>
</protein>
<gene>
    <name evidence="3" type="ORF">HID58_066424</name>
</gene>
<evidence type="ECO:0008006" key="5">
    <source>
        <dbReference type="Google" id="ProtNLM"/>
    </source>
</evidence>
<proteinExistence type="predicted"/>
<evidence type="ECO:0000313" key="4">
    <source>
        <dbReference type="Proteomes" id="UP000824890"/>
    </source>
</evidence>
<dbReference type="SUPFAM" id="SSF81383">
    <property type="entry name" value="F-box domain"/>
    <property type="match status" value="1"/>
</dbReference>
<feature type="non-terminal residue" evidence="3">
    <location>
        <position position="1"/>
    </location>
</feature>
<comment type="caution">
    <text evidence="3">The sequence shown here is derived from an EMBL/GenBank/DDBJ whole genome shotgun (WGS) entry which is preliminary data.</text>
</comment>
<dbReference type="Pfam" id="PF07734">
    <property type="entry name" value="FBA_1"/>
    <property type="match status" value="1"/>
</dbReference>
<accession>A0ABQ7ZFN1</accession>
<organism evidence="3 4">
    <name type="scientific">Brassica napus</name>
    <name type="common">Rape</name>
    <dbReference type="NCBI Taxonomy" id="3708"/>
    <lineage>
        <taxon>Eukaryota</taxon>
        <taxon>Viridiplantae</taxon>
        <taxon>Streptophyta</taxon>
        <taxon>Embryophyta</taxon>
        <taxon>Tracheophyta</taxon>
        <taxon>Spermatophyta</taxon>
        <taxon>Magnoliopsida</taxon>
        <taxon>eudicotyledons</taxon>
        <taxon>Gunneridae</taxon>
        <taxon>Pentapetalae</taxon>
        <taxon>rosids</taxon>
        <taxon>malvids</taxon>
        <taxon>Brassicales</taxon>
        <taxon>Brassicaceae</taxon>
        <taxon>Brassiceae</taxon>
        <taxon>Brassica</taxon>
    </lineage>
</organism>
<dbReference type="Pfam" id="PF00646">
    <property type="entry name" value="F-box"/>
    <property type="match status" value="1"/>
</dbReference>
<feature type="domain" description="F-box associated beta-propeller type 1" evidence="2">
    <location>
        <begin position="62"/>
        <end position="129"/>
    </location>
</feature>
<dbReference type="InterPro" id="IPR001810">
    <property type="entry name" value="F-box_dom"/>
</dbReference>
<reference evidence="3 4" key="1">
    <citation type="submission" date="2021-05" db="EMBL/GenBank/DDBJ databases">
        <title>Genome Assembly of Synthetic Allotetraploid Brassica napus Reveals Homoeologous Exchanges between Subgenomes.</title>
        <authorList>
            <person name="Davis J.T."/>
        </authorList>
    </citation>
    <scope>NUCLEOTIDE SEQUENCE [LARGE SCALE GENOMIC DNA]</scope>
    <source>
        <strain evidence="4">cv. Da-Ae</strain>
        <tissue evidence="3">Seedling</tissue>
    </source>
</reference>
<sequence length="150" mass="17376">RYPAKSLWELRVTCKRWYALCRDLKFVEKNKKKGKVVRESMLMSNYGCYAPQRKKTRLRLVVWNPFPSSGSDAVVLSVVGDQNLLVLHTVSGSDVIRIWVSNQVDEEAKDLSWNCDFVLAVDFHLSSLMNMESVRSEPNHPFDTLEHKLF</sequence>
<name>A0ABQ7ZFN1_BRANA</name>
<dbReference type="Proteomes" id="UP000824890">
    <property type="component" value="Unassembled WGS sequence"/>
</dbReference>
<feature type="domain" description="F-box" evidence="1">
    <location>
        <begin position="3"/>
        <end position="27"/>
    </location>
</feature>
<dbReference type="EMBL" id="JAGKQM010000015">
    <property type="protein sequence ID" value="KAH0879030.1"/>
    <property type="molecule type" value="Genomic_DNA"/>
</dbReference>
<dbReference type="InterPro" id="IPR006527">
    <property type="entry name" value="F-box-assoc_dom_typ1"/>
</dbReference>
<keyword evidence="4" id="KW-1185">Reference proteome</keyword>
<evidence type="ECO:0000259" key="2">
    <source>
        <dbReference type="Pfam" id="PF07734"/>
    </source>
</evidence>
<dbReference type="InterPro" id="IPR036047">
    <property type="entry name" value="F-box-like_dom_sf"/>
</dbReference>
<evidence type="ECO:0000313" key="3">
    <source>
        <dbReference type="EMBL" id="KAH0879030.1"/>
    </source>
</evidence>
<evidence type="ECO:0000259" key="1">
    <source>
        <dbReference type="Pfam" id="PF00646"/>
    </source>
</evidence>